<name>A0A835YB33_9CHLO</name>
<feature type="region of interest" description="Disordered" evidence="1">
    <location>
        <begin position="140"/>
        <end position="160"/>
    </location>
</feature>
<accession>A0A835YB33</accession>
<evidence type="ECO:0000256" key="1">
    <source>
        <dbReference type="SAM" id="MobiDB-lite"/>
    </source>
</evidence>
<protein>
    <submittedName>
        <fullName evidence="2">Uncharacterized protein</fullName>
    </submittedName>
</protein>
<feature type="region of interest" description="Disordered" evidence="1">
    <location>
        <begin position="61"/>
        <end position="114"/>
    </location>
</feature>
<comment type="caution">
    <text evidence="2">The sequence shown here is derived from an EMBL/GenBank/DDBJ whole genome shotgun (WGS) entry which is preliminary data.</text>
</comment>
<keyword evidence="3" id="KW-1185">Reference proteome</keyword>
<dbReference type="OrthoDB" id="551742at2759"/>
<proteinExistence type="predicted"/>
<reference evidence="2" key="1">
    <citation type="journal article" date="2020" name="bioRxiv">
        <title>Comparative genomics of Chlamydomonas.</title>
        <authorList>
            <person name="Craig R.J."/>
            <person name="Hasan A.R."/>
            <person name="Ness R.W."/>
            <person name="Keightley P.D."/>
        </authorList>
    </citation>
    <scope>NUCLEOTIDE SEQUENCE</scope>
    <source>
        <strain evidence="2">CCAP 11/70</strain>
    </source>
</reference>
<dbReference type="AlphaFoldDB" id="A0A835YB33"/>
<gene>
    <name evidence="2" type="ORF">HYH03_004303</name>
</gene>
<evidence type="ECO:0000313" key="3">
    <source>
        <dbReference type="Proteomes" id="UP000612055"/>
    </source>
</evidence>
<dbReference type="Proteomes" id="UP000612055">
    <property type="component" value="Unassembled WGS sequence"/>
</dbReference>
<sequence>MSPARPDEVLRATGAAAVLLAVLAAVVLGVRHWQARLDAEHLRRARIHALEAERSRLRALRERTRMYAPPSPASSAEGARQRRSLRHVASDMGPSARARRPHGDGARPQPQPQPQVLLEEPMSFIDALSRGAVAPCASAYDESSASGSGSGSGSGSDGESECLRGDMLFPLLGSPSLGARVPSGSAGAGGAGGGPMATGFFGQFRRQHTAPLSDPCCASDCHSTPSTAACSAVPSSCSDGTGVLRGSSRGGGTWSLSGVSCFSSGSQAAATGVGATPGGVLAELPRIENGRLVFETSRVLGSVPPGTVDTTRQVLAAFNYDYSALHRRESSHLHSGW</sequence>
<evidence type="ECO:0000313" key="2">
    <source>
        <dbReference type="EMBL" id="KAG2497556.1"/>
    </source>
</evidence>
<dbReference type="EMBL" id="JAEHOE010000013">
    <property type="protein sequence ID" value="KAG2497556.1"/>
    <property type="molecule type" value="Genomic_DNA"/>
</dbReference>
<organism evidence="2 3">
    <name type="scientific">Edaphochlamys debaryana</name>
    <dbReference type="NCBI Taxonomy" id="47281"/>
    <lineage>
        <taxon>Eukaryota</taxon>
        <taxon>Viridiplantae</taxon>
        <taxon>Chlorophyta</taxon>
        <taxon>core chlorophytes</taxon>
        <taxon>Chlorophyceae</taxon>
        <taxon>CS clade</taxon>
        <taxon>Chlamydomonadales</taxon>
        <taxon>Chlamydomonadales incertae sedis</taxon>
        <taxon>Edaphochlamys</taxon>
    </lineage>
</organism>